<evidence type="ECO:0000313" key="2">
    <source>
        <dbReference type="Proteomes" id="UP001163823"/>
    </source>
</evidence>
<comment type="caution">
    <text evidence="1">The sequence shown here is derived from an EMBL/GenBank/DDBJ whole genome shotgun (WGS) entry which is preliminary data.</text>
</comment>
<keyword evidence="1" id="KW-0675">Receptor</keyword>
<dbReference type="PANTHER" id="PTHR33052">
    <property type="entry name" value="DUF4228 DOMAIN PROTEIN-RELATED"/>
    <property type="match status" value="1"/>
</dbReference>
<sequence>MSISSWFCTKSTKNLFVKIVHPGGRVELYDRPTLAAEIMSQNRRCCVAHPHVFQEPWAIVAPDTTLMLGQKFYVVPISTIRKLQRLSLKYSPSQIQEIRSIQSIKDGENDGMASTCWIFMNKNSPKLPYTCMKHSSDEEEKVNVESNARDINLNNMDKNSCFSENCFKCLFTEVKIREKSNDLISETQLSSSIASPDTEINRVTRKRTKNFRKNGRRGSPKRLISCENWQPSLHSINEE</sequence>
<dbReference type="KEGG" id="qsa:O6P43_027933"/>
<dbReference type="Proteomes" id="UP001163823">
    <property type="component" value="Chromosome 11"/>
</dbReference>
<dbReference type="AlphaFoldDB" id="A0AAD7L5I7"/>
<accession>A0AAD7L5I7</accession>
<evidence type="ECO:0000313" key="1">
    <source>
        <dbReference type="EMBL" id="KAJ7951964.1"/>
    </source>
</evidence>
<name>A0AAD7L5I7_QUISA</name>
<keyword evidence="2" id="KW-1185">Reference proteome</keyword>
<gene>
    <name evidence="1" type="ORF">O6P43_027933</name>
</gene>
<reference evidence="1" key="1">
    <citation type="journal article" date="2023" name="Science">
        <title>Elucidation of the pathway for biosynthesis of saponin adjuvants from the soapbark tree.</title>
        <authorList>
            <person name="Reed J."/>
            <person name="Orme A."/>
            <person name="El-Demerdash A."/>
            <person name="Owen C."/>
            <person name="Martin L.B.B."/>
            <person name="Misra R.C."/>
            <person name="Kikuchi S."/>
            <person name="Rejzek M."/>
            <person name="Martin A.C."/>
            <person name="Harkess A."/>
            <person name="Leebens-Mack J."/>
            <person name="Louveau T."/>
            <person name="Stephenson M.J."/>
            <person name="Osbourn A."/>
        </authorList>
    </citation>
    <scope>NUCLEOTIDE SEQUENCE</scope>
    <source>
        <strain evidence="1">S10</strain>
    </source>
</reference>
<dbReference type="Pfam" id="PF14009">
    <property type="entry name" value="PADRE"/>
    <property type="match status" value="1"/>
</dbReference>
<dbReference type="InterPro" id="IPR025322">
    <property type="entry name" value="PADRE_dom"/>
</dbReference>
<proteinExistence type="predicted"/>
<dbReference type="EMBL" id="JARAOO010000011">
    <property type="protein sequence ID" value="KAJ7951964.1"/>
    <property type="molecule type" value="Genomic_DNA"/>
</dbReference>
<protein>
    <submittedName>
        <fullName evidence="1">Beta-3 adrenergic receptor</fullName>
    </submittedName>
</protein>
<organism evidence="1 2">
    <name type="scientific">Quillaja saponaria</name>
    <name type="common">Soap bark tree</name>
    <dbReference type="NCBI Taxonomy" id="32244"/>
    <lineage>
        <taxon>Eukaryota</taxon>
        <taxon>Viridiplantae</taxon>
        <taxon>Streptophyta</taxon>
        <taxon>Embryophyta</taxon>
        <taxon>Tracheophyta</taxon>
        <taxon>Spermatophyta</taxon>
        <taxon>Magnoliopsida</taxon>
        <taxon>eudicotyledons</taxon>
        <taxon>Gunneridae</taxon>
        <taxon>Pentapetalae</taxon>
        <taxon>rosids</taxon>
        <taxon>fabids</taxon>
        <taxon>Fabales</taxon>
        <taxon>Quillajaceae</taxon>
        <taxon>Quillaja</taxon>
    </lineage>
</organism>